<dbReference type="EMBL" id="AMRG01000022">
    <property type="protein sequence ID" value="EKE79712.1"/>
    <property type="molecule type" value="Genomic_DNA"/>
</dbReference>
<dbReference type="OrthoDB" id="9813502at2"/>
<protein>
    <submittedName>
        <fullName evidence="2">Phage putative head morphogenesis protein, SPP1 gp7</fullName>
    </submittedName>
</protein>
<dbReference type="NCBIfam" id="TIGR01641">
    <property type="entry name" value="phageSPP1_gp7"/>
    <property type="match status" value="1"/>
</dbReference>
<sequence length="238" mass="27186">MRISHVVNYYEAAAQFEIPPQEALDFFLSKGLSRSFRWDQMLSAEHDVAFTVAKLMNGNLLEFVKNELDKVLANGETFDDFAEQVMPALQRAGWWGKRDVIDPLSGDVIEARIGTASRLETIFRTNLQSAYAKGQWQNIQETKDSFPYLMYDAVDDSRTRPEHAQWDGLVLPADHPFWETHYPPNGYNCRCGVIQLSWADLDAYGLSVSEPPPVQWLVHEMPDGRQIRYPEGVDPTFA</sequence>
<dbReference type="Proteomes" id="UP000014115">
    <property type="component" value="Unassembled WGS sequence"/>
</dbReference>
<dbReference type="PATRIC" id="fig|740709.3.peg.2557"/>
<feature type="domain" description="Phage head morphogenesis" evidence="1">
    <location>
        <begin position="64"/>
        <end position="194"/>
    </location>
</feature>
<comment type="caution">
    <text evidence="2">The sequence shown here is derived from an EMBL/GenBank/DDBJ whole genome shotgun (WGS) entry which is preliminary data.</text>
</comment>
<reference evidence="2 3" key="1">
    <citation type="journal article" date="2012" name="J. Bacteriol.">
        <title>Genome Sequence of Idiomarina xiamenensis Type Strain 10-D-4.</title>
        <authorList>
            <person name="Lai Q."/>
            <person name="Wang L."/>
            <person name="Wang W."/>
            <person name="Shao Z."/>
        </authorList>
    </citation>
    <scope>NUCLEOTIDE SEQUENCE [LARGE SCALE GENOMIC DNA]</scope>
    <source>
        <strain evidence="2 3">10-D-4</strain>
    </source>
</reference>
<dbReference type="AlphaFoldDB" id="K2JYQ5"/>
<gene>
    <name evidence="2" type="ORF">A10D4_12669</name>
</gene>
<dbReference type="eggNOG" id="COG2369">
    <property type="taxonomic scope" value="Bacteria"/>
</dbReference>
<name>K2JYQ5_9GAMM</name>
<evidence type="ECO:0000313" key="3">
    <source>
        <dbReference type="Proteomes" id="UP000014115"/>
    </source>
</evidence>
<proteinExistence type="predicted"/>
<dbReference type="Pfam" id="PF04233">
    <property type="entry name" value="Phage_Mu_F"/>
    <property type="match status" value="1"/>
</dbReference>
<evidence type="ECO:0000313" key="2">
    <source>
        <dbReference type="EMBL" id="EKE79712.1"/>
    </source>
</evidence>
<dbReference type="InterPro" id="IPR006528">
    <property type="entry name" value="Phage_head_morphogenesis_dom"/>
</dbReference>
<keyword evidence="3" id="KW-1185">Reference proteome</keyword>
<evidence type="ECO:0000259" key="1">
    <source>
        <dbReference type="Pfam" id="PF04233"/>
    </source>
</evidence>
<organism evidence="2 3">
    <name type="scientific">Idiomarina xiamenensis 10-D-4</name>
    <dbReference type="NCBI Taxonomy" id="740709"/>
    <lineage>
        <taxon>Bacteria</taxon>
        <taxon>Pseudomonadati</taxon>
        <taxon>Pseudomonadota</taxon>
        <taxon>Gammaproteobacteria</taxon>
        <taxon>Alteromonadales</taxon>
        <taxon>Idiomarinaceae</taxon>
        <taxon>Idiomarina</taxon>
    </lineage>
</organism>
<dbReference type="RefSeq" id="WP_008489954.1">
    <property type="nucleotide sequence ID" value="NZ_AMRG01000022.1"/>
</dbReference>
<dbReference type="STRING" id="740709.A10D4_12669"/>
<accession>K2JYQ5</accession>